<comment type="caution">
    <text evidence="3">The sequence shown here is derived from an EMBL/GenBank/DDBJ whole genome shotgun (WGS) entry which is preliminary data.</text>
</comment>
<feature type="transmembrane region" description="Helical" evidence="2">
    <location>
        <begin position="21"/>
        <end position="40"/>
    </location>
</feature>
<dbReference type="RefSeq" id="WP_343818678.1">
    <property type="nucleotide sequence ID" value="NZ_BAAAFA010000012.1"/>
</dbReference>
<name>A0ABP3WJW1_9GAMM</name>
<organism evidence="3 4">
    <name type="scientific">Colwellia asteriadis</name>
    <dbReference type="NCBI Taxonomy" id="517723"/>
    <lineage>
        <taxon>Bacteria</taxon>
        <taxon>Pseudomonadati</taxon>
        <taxon>Pseudomonadota</taxon>
        <taxon>Gammaproteobacteria</taxon>
        <taxon>Alteromonadales</taxon>
        <taxon>Colwelliaceae</taxon>
        <taxon>Colwellia</taxon>
    </lineage>
</organism>
<keyword evidence="1" id="KW-0175">Coiled coil</keyword>
<evidence type="ECO:0000256" key="1">
    <source>
        <dbReference type="SAM" id="Coils"/>
    </source>
</evidence>
<feature type="coiled-coil region" evidence="1">
    <location>
        <begin position="48"/>
        <end position="106"/>
    </location>
</feature>
<evidence type="ECO:0000313" key="4">
    <source>
        <dbReference type="Proteomes" id="UP001500021"/>
    </source>
</evidence>
<protein>
    <submittedName>
        <fullName evidence="3">Uncharacterized protein</fullName>
    </submittedName>
</protein>
<proteinExistence type="predicted"/>
<evidence type="ECO:0000256" key="2">
    <source>
        <dbReference type="SAM" id="Phobius"/>
    </source>
</evidence>
<keyword evidence="4" id="KW-1185">Reference proteome</keyword>
<keyword evidence="2" id="KW-1133">Transmembrane helix</keyword>
<dbReference type="Pfam" id="PF20567">
    <property type="entry name" value="DUF6776"/>
    <property type="match status" value="1"/>
</dbReference>
<dbReference type="InterPro" id="IPR046703">
    <property type="entry name" value="DUF6776"/>
</dbReference>
<sequence length="240" mass="27499">MNWLAKINLGIVVQRLGAFKSALFLVALISLCLFIGYRAGNYYHHAQVSTLAQQKERLDNLYQQHEQAIEQIHTLEVELTLEQLANKEAQASIKSAAQEHHQVKKQLAFYEKIMAPEKQAGSLVVEGVKIFPTSLAHHYRFEVTLLQQQLKRRYSKGDINLTFLGSENNQIKTLKLSDVSNVSKQERSFSFQFFQVLSGEFTLPESFTPENVQLSVNLPRRTGQKQADLEKIMPWQLEKP</sequence>
<keyword evidence="2" id="KW-0812">Transmembrane</keyword>
<dbReference type="Proteomes" id="UP001500021">
    <property type="component" value="Unassembled WGS sequence"/>
</dbReference>
<reference evidence="4" key="1">
    <citation type="journal article" date="2019" name="Int. J. Syst. Evol. Microbiol.">
        <title>The Global Catalogue of Microorganisms (GCM) 10K type strain sequencing project: providing services to taxonomists for standard genome sequencing and annotation.</title>
        <authorList>
            <consortium name="The Broad Institute Genomics Platform"/>
            <consortium name="The Broad Institute Genome Sequencing Center for Infectious Disease"/>
            <person name="Wu L."/>
            <person name="Ma J."/>
        </authorList>
    </citation>
    <scope>NUCLEOTIDE SEQUENCE [LARGE SCALE GENOMIC DNA]</scope>
    <source>
        <strain evidence="4">JCM 15608</strain>
    </source>
</reference>
<dbReference type="EMBL" id="BAAAFA010000012">
    <property type="protein sequence ID" value="GAA0822598.1"/>
    <property type="molecule type" value="Genomic_DNA"/>
</dbReference>
<evidence type="ECO:0000313" key="3">
    <source>
        <dbReference type="EMBL" id="GAA0822598.1"/>
    </source>
</evidence>
<gene>
    <name evidence="3" type="ORF">GCM10009111_31120</name>
</gene>
<keyword evidence="2" id="KW-0472">Membrane</keyword>
<accession>A0ABP3WJW1</accession>